<dbReference type="Gene3D" id="2.30.42.10">
    <property type="match status" value="1"/>
</dbReference>
<sequence length="811" mass="90203">MNMTQIDRSLVVPWLLLCVLTLGYANQGTGDEFYVSTTGNDAHPGSITEPFLTLEHAQTEARRAISGATDGVTVWIRGGTYYLADPLVFGPDDSGTEETPVTYAGYADETVVLSGAKKLTPEWTLHSDTIQVATVGPDLRFDALFVNEIQQTMSRYPNFDPDTIVLNGYAKDALSPERVATWTNPTTGLVRGLHHGRWGGQSFEITGLKSDGNPILDWVGDNNRGSRLHAEYRMVENIFEELDAPGEWFYDQPNGKLYFYPPPNTNLANALIEVATNEELIRIVGTNDRKAGHLTFDNLTFAHTHRTLFTRPYEPLLRSDWCVARAGAVFLQNAENVTVSNSIFDRVGGNGVFASGHNRNHVITQNEFIDNGATCVSFVGLPDAVRDPGFWEDFPTTIRDSTPGPKTDDYPKDCVVSFNHMVNNGRFEKQTCGVNISMAEGITVSHNTVHGSPRAGINICDGTWGGHLIEFNDIFDCVRETSDHGPFNSWGRDRFYALGGYNHNGGGGSEKRPYAFLDAWKTTVIRNNRVHYDEPTSYGIDLDDGSSNYEIYNNLLLNTEIKLREGFNRKVYNNITINKQCEFHVWYDHCGDSFVRNIVVNRTAYNTKYLKSGRAKRLDATIDYNVFYNGGDEVVLGDSGWDSANWDTHSVIADPLFVNPETLDYSVREGSPALELGFANFPMDQFGKPGAPEPNPISFVNEARVDSDSRPLMGARVASINDMSIQSVLGAPDQKGIYFESVPADSYAASQGFKKFDAILAVNDTPVTTMQSFWDVYDSLAAGSNVSITLLRNQHEETHQFVKIRERKRSE</sequence>
<dbReference type="Proteomes" id="UP001202961">
    <property type="component" value="Unassembled WGS sequence"/>
</dbReference>
<proteinExistence type="predicted"/>
<dbReference type="PANTHER" id="PTHR36453:SF1">
    <property type="entry name" value="RIGHT HANDED BETA HELIX DOMAIN-CONTAINING PROTEIN"/>
    <property type="match status" value="1"/>
</dbReference>
<dbReference type="Gene3D" id="2.160.20.10">
    <property type="entry name" value="Single-stranded right-handed beta-helix, Pectin lyase-like"/>
    <property type="match status" value="2"/>
</dbReference>
<gene>
    <name evidence="2" type="ORF">NB063_03735</name>
</gene>
<dbReference type="EMBL" id="JAMQBK010000012">
    <property type="protein sequence ID" value="MCM2369730.1"/>
    <property type="molecule type" value="Genomic_DNA"/>
</dbReference>
<dbReference type="InterPro" id="IPR001478">
    <property type="entry name" value="PDZ"/>
</dbReference>
<feature type="domain" description="PDZ" evidence="1">
    <location>
        <begin position="712"/>
        <end position="798"/>
    </location>
</feature>
<protein>
    <submittedName>
        <fullName evidence="2">PDZ domain-containing protein</fullName>
    </submittedName>
</protein>
<accession>A0ABT0TYW9</accession>
<evidence type="ECO:0000259" key="1">
    <source>
        <dbReference type="Pfam" id="PF13180"/>
    </source>
</evidence>
<dbReference type="SUPFAM" id="SSF51126">
    <property type="entry name" value="Pectin lyase-like"/>
    <property type="match status" value="1"/>
</dbReference>
<reference evidence="2 3" key="1">
    <citation type="journal article" date="2022" name="Syst. Appl. Microbiol.">
        <title>Rhodopirellula aestuarii sp. nov., a novel member of the genus Rhodopirellula isolated from brackish sediments collected in the Tagus River estuary, Portugal.</title>
        <authorList>
            <person name="Vitorino I.R."/>
            <person name="Klimek D."/>
            <person name="Calusinska M."/>
            <person name="Lobo-da-Cunha A."/>
            <person name="Vasconcelos V."/>
            <person name="Lage O.M."/>
        </authorList>
    </citation>
    <scope>NUCLEOTIDE SEQUENCE [LARGE SCALE GENOMIC DNA]</scope>
    <source>
        <strain evidence="2 3">ICT_H3.1</strain>
    </source>
</reference>
<dbReference type="InterPro" id="IPR006626">
    <property type="entry name" value="PbH1"/>
</dbReference>
<evidence type="ECO:0000313" key="2">
    <source>
        <dbReference type="EMBL" id="MCM2369730.1"/>
    </source>
</evidence>
<dbReference type="SUPFAM" id="SSF50156">
    <property type="entry name" value="PDZ domain-like"/>
    <property type="match status" value="1"/>
</dbReference>
<evidence type="ECO:0000313" key="3">
    <source>
        <dbReference type="Proteomes" id="UP001202961"/>
    </source>
</evidence>
<dbReference type="InterPro" id="IPR012334">
    <property type="entry name" value="Pectin_lyas_fold"/>
</dbReference>
<comment type="caution">
    <text evidence="2">The sequence shown here is derived from an EMBL/GenBank/DDBJ whole genome shotgun (WGS) entry which is preliminary data.</text>
</comment>
<name>A0ABT0TYW9_9BACT</name>
<dbReference type="Pfam" id="PF13180">
    <property type="entry name" value="PDZ_2"/>
    <property type="match status" value="1"/>
</dbReference>
<dbReference type="RefSeq" id="WP_250927397.1">
    <property type="nucleotide sequence ID" value="NZ_JAMQBK010000012.1"/>
</dbReference>
<organism evidence="2 3">
    <name type="scientific">Aporhodopirellula aestuarii</name>
    <dbReference type="NCBI Taxonomy" id="2950107"/>
    <lineage>
        <taxon>Bacteria</taxon>
        <taxon>Pseudomonadati</taxon>
        <taxon>Planctomycetota</taxon>
        <taxon>Planctomycetia</taxon>
        <taxon>Pirellulales</taxon>
        <taxon>Pirellulaceae</taxon>
        <taxon>Aporhodopirellula</taxon>
    </lineage>
</organism>
<dbReference type="PANTHER" id="PTHR36453">
    <property type="entry name" value="SECRETED PROTEIN-RELATED"/>
    <property type="match status" value="1"/>
</dbReference>
<dbReference type="InterPro" id="IPR011050">
    <property type="entry name" value="Pectin_lyase_fold/virulence"/>
</dbReference>
<keyword evidence="3" id="KW-1185">Reference proteome</keyword>
<dbReference type="InterPro" id="IPR036034">
    <property type="entry name" value="PDZ_sf"/>
</dbReference>
<dbReference type="SMART" id="SM00710">
    <property type="entry name" value="PbH1"/>
    <property type="match status" value="5"/>
</dbReference>